<protein>
    <recommendedName>
        <fullName evidence="3">Disintegrin and metalloproteinase domain-containing protein B</fullName>
    </recommendedName>
</protein>
<dbReference type="FunFam" id="4.10.70.10:FF:000003">
    <property type="entry name" value="Disintegrin and metalloproteinase domain-containing protein 17"/>
    <property type="match status" value="1"/>
</dbReference>
<accession>A0A2G8SAC9</accession>
<evidence type="ECO:0000313" key="10">
    <source>
        <dbReference type="Proteomes" id="UP000230002"/>
    </source>
</evidence>
<dbReference type="EMBL" id="AYKW01000013">
    <property type="protein sequence ID" value="PIL30715.1"/>
    <property type="molecule type" value="Genomic_DNA"/>
</dbReference>
<feature type="compositionally biased region" description="Low complexity" evidence="5">
    <location>
        <begin position="824"/>
        <end position="834"/>
    </location>
</feature>
<dbReference type="InterPro" id="IPR001590">
    <property type="entry name" value="Peptidase_M12B"/>
</dbReference>
<dbReference type="SUPFAM" id="SSF55486">
    <property type="entry name" value="Metalloproteases ('zincins'), catalytic domain"/>
    <property type="match status" value="1"/>
</dbReference>
<keyword evidence="10" id="KW-1185">Reference proteome</keyword>
<dbReference type="PANTHER" id="PTHR45702">
    <property type="entry name" value="ADAM10/ADAM17 METALLOPEPTIDASE FAMILY MEMBER"/>
    <property type="match status" value="1"/>
</dbReference>
<dbReference type="InterPro" id="IPR051489">
    <property type="entry name" value="ADAM_Metalloproteinase"/>
</dbReference>
<dbReference type="OrthoDB" id="5951731at2759"/>
<dbReference type="PROSITE" id="PS50215">
    <property type="entry name" value="ADAM_MEPRO"/>
    <property type="match status" value="1"/>
</dbReference>
<gene>
    <name evidence="9" type="ORF">GSI_06883</name>
</gene>
<feature type="region of interest" description="Disordered" evidence="5">
    <location>
        <begin position="788"/>
        <end position="931"/>
    </location>
</feature>
<dbReference type="GO" id="GO:0005886">
    <property type="term" value="C:plasma membrane"/>
    <property type="evidence" value="ECO:0007669"/>
    <property type="project" value="TreeGrafter"/>
</dbReference>
<sequence length="931" mass="98934">MAYVCIRSSGVGSRADYGQALVSLERLSWNMERKVALGRMLARRSQWQAYESWDEREITFVRCDSFRLTLTAFDETFYLHLRPNDHLIHPAARINYYKNGPNGETILSHTVPILRESVKAYWGEVIPAHISPDRLREDTAGVIPRPSGIYELGWARITVYDQGDADAGRPPVFEGAFSVNGVTHHVQTKANYLRNKHKLDPHVTLAEEHPDSNLVIWRDSDVLSKHEHAQVVDAAVGAEKAHGETCGHDRMSFNTDPVLNGAIRKVARPPTTPWYDAFGFLQAASNFTRRDDVAGGGMGTDFSGHIGQTTGCPTSQRVVYMGVAADCEYTAKYGSTSNATQAIITNWNTASALYKSTFQVSLGIVELQVHEATCPSSATSDAPWNVACSSSVTLNDRLSIFSGWRGQKGDDGAGLWHLMSGCPTGSEVGIAWLATLCQQTSSGSSPSIVSGTAVSTAGRTEWQVISHEIGHNFGAIHDCASGCSCSNGCETGSITCCPLSASTCDANSQYIMSPVAETGEMNFSQCSIGNICSLMAGTDGGHTNTSCLIDPNAPTSLTNSKPVITLQMCGNGIVETGEDCDPGLGANSTCCDVSTCKFKNGAVCDPDSSPCCTGTCTFAPSSQVCRPSKDAQCDTAEMCTGTSAACPADVVAPNGKSCGSNGLACASGQCTSLNLQCQTIGASMNLTNACPSNDDKSCQVSCQDPSNSNQCVVLQSTLIDGSPCGYGGTCISGNCKPGTWEEFFRSWYTHNLQISIPVTIVVAIIVILILWGITRCIMRSCRSKAQKPQRISSYPGPAPMNFNPSAMVRQSSDAPPAYGPNVPPAAAAVAALPRRSSRSQHSQHSRNGSVPMQGQQRSSRTSGASGALGHTKSASAQSALSSGSRYSRTSGAQSTQGNGHYAPQFPIGPIGNSHADWVDETLYNGPTPARR</sequence>
<comment type="caution">
    <text evidence="9">The sequence shown here is derived from an EMBL/GenBank/DDBJ whole genome shotgun (WGS) entry which is preliminary data.</text>
</comment>
<feature type="domain" description="Disintegrin" evidence="7">
    <location>
        <begin position="566"/>
        <end position="654"/>
    </location>
</feature>
<evidence type="ECO:0000259" key="7">
    <source>
        <dbReference type="PROSITE" id="PS50214"/>
    </source>
</evidence>
<dbReference type="STRING" id="1077348.A0A2G8SAC9"/>
<keyword evidence="6" id="KW-0472">Membrane</keyword>
<feature type="domain" description="Peptidase M12B" evidence="8">
    <location>
        <begin position="317"/>
        <end position="531"/>
    </location>
</feature>
<keyword evidence="4" id="KW-0479">Metal-binding</keyword>
<keyword evidence="6" id="KW-1133">Transmembrane helix</keyword>
<evidence type="ECO:0000256" key="6">
    <source>
        <dbReference type="SAM" id="Phobius"/>
    </source>
</evidence>
<dbReference type="SUPFAM" id="SSF57552">
    <property type="entry name" value="Blood coagulation inhibitor (disintegrin)"/>
    <property type="match status" value="1"/>
</dbReference>
<evidence type="ECO:0000313" key="9">
    <source>
        <dbReference type="EMBL" id="PIL30715.1"/>
    </source>
</evidence>
<comment type="caution">
    <text evidence="4">Lacks conserved residue(s) required for the propagation of feature annotation.</text>
</comment>
<comment type="function">
    <text evidence="2">Probable zinc protease.</text>
</comment>
<feature type="binding site" evidence="4">
    <location>
        <position position="467"/>
    </location>
    <ligand>
        <name>Zn(2+)</name>
        <dbReference type="ChEBI" id="CHEBI:29105"/>
        <note>catalytic</note>
    </ligand>
</feature>
<dbReference type="InterPro" id="IPR001762">
    <property type="entry name" value="Disintegrin_dom"/>
</dbReference>
<evidence type="ECO:0000259" key="8">
    <source>
        <dbReference type="PROSITE" id="PS50215"/>
    </source>
</evidence>
<dbReference type="GO" id="GO:0006509">
    <property type="term" value="P:membrane protein ectodomain proteolysis"/>
    <property type="evidence" value="ECO:0007669"/>
    <property type="project" value="TreeGrafter"/>
</dbReference>
<feature type="active site" evidence="4">
    <location>
        <position position="468"/>
    </location>
</feature>
<dbReference type="Pfam" id="PF00200">
    <property type="entry name" value="Disintegrin"/>
    <property type="match status" value="1"/>
</dbReference>
<dbReference type="Gene3D" id="3.40.390.10">
    <property type="entry name" value="Collagenase (Catalytic Domain)"/>
    <property type="match status" value="1"/>
</dbReference>
<dbReference type="Proteomes" id="UP000230002">
    <property type="component" value="Unassembled WGS sequence"/>
</dbReference>
<feature type="compositionally biased region" description="Low complexity" evidence="5">
    <location>
        <begin position="873"/>
        <end position="892"/>
    </location>
</feature>
<dbReference type="GO" id="GO:0046872">
    <property type="term" value="F:metal ion binding"/>
    <property type="evidence" value="ECO:0007669"/>
    <property type="project" value="UniProtKB-KW"/>
</dbReference>
<keyword evidence="1" id="KW-1015">Disulfide bond</keyword>
<reference evidence="9 10" key="1">
    <citation type="journal article" date="2015" name="Sci. Rep.">
        <title>Chromosome-level genome map provides insights into diverse defense mechanisms in the medicinal fungus Ganoderma sinense.</title>
        <authorList>
            <person name="Zhu Y."/>
            <person name="Xu J."/>
            <person name="Sun C."/>
            <person name="Zhou S."/>
            <person name="Xu H."/>
            <person name="Nelson D.R."/>
            <person name="Qian J."/>
            <person name="Song J."/>
            <person name="Luo H."/>
            <person name="Xiang L."/>
            <person name="Li Y."/>
            <person name="Xu Z."/>
            <person name="Ji A."/>
            <person name="Wang L."/>
            <person name="Lu S."/>
            <person name="Hayward A."/>
            <person name="Sun W."/>
            <person name="Li X."/>
            <person name="Schwartz D.C."/>
            <person name="Wang Y."/>
            <person name="Chen S."/>
        </authorList>
    </citation>
    <scope>NUCLEOTIDE SEQUENCE [LARGE SCALE GENOMIC DNA]</scope>
    <source>
        <strain evidence="9 10">ZZ0214-1</strain>
    </source>
</reference>
<dbReference type="Gene3D" id="4.10.70.10">
    <property type="entry name" value="Disintegrin domain"/>
    <property type="match status" value="1"/>
</dbReference>
<organism evidence="9 10">
    <name type="scientific">Ganoderma sinense ZZ0214-1</name>
    <dbReference type="NCBI Taxonomy" id="1077348"/>
    <lineage>
        <taxon>Eukaryota</taxon>
        <taxon>Fungi</taxon>
        <taxon>Dikarya</taxon>
        <taxon>Basidiomycota</taxon>
        <taxon>Agaricomycotina</taxon>
        <taxon>Agaricomycetes</taxon>
        <taxon>Polyporales</taxon>
        <taxon>Polyporaceae</taxon>
        <taxon>Ganoderma</taxon>
    </lineage>
</organism>
<feature type="compositionally biased region" description="Basic residues" evidence="5">
    <location>
        <begin position="835"/>
        <end position="844"/>
    </location>
</feature>
<feature type="compositionally biased region" description="Polar residues" evidence="5">
    <location>
        <begin position="802"/>
        <end position="813"/>
    </location>
</feature>
<dbReference type="PANTHER" id="PTHR45702:SF2">
    <property type="entry name" value="KUZBANIAN, ISOFORM A"/>
    <property type="match status" value="1"/>
</dbReference>
<name>A0A2G8SAC9_9APHY</name>
<feature type="compositionally biased region" description="Polar residues" evidence="5">
    <location>
        <begin position="847"/>
        <end position="864"/>
    </location>
</feature>
<dbReference type="InterPro" id="IPR034028">
    <property type="entry name" value="ZnMc_ADAM_fungal"/>
</dbReference>
<dbReference type="PROSITE" id="PS50214">
    <property type="entry name" value="DISINTEGRIN_2"/>
    <property type="match status" value="1"/>
</dbReference>
<dbReference type="InterPro" id="IPR024079">
    <property type="entry name" value="MetalloPept_cat_dom_sf"/>
</dbReference>
<dbReference type="AlphaFoldDB" id="A0A2G8SAC9"/>
<feature type="binding site" evidence="4">
    <location>
        <position position="477"/>
    </location>
    <ligand>
        <name>Zn(2+)</name>
        <dbReference type="ChEBI" id="CHEBI:29105"/>
        <note>catalytic</note>
    </ligand>
</feature>
<dbReference type="SMART" id="SM00050">
    <property type="entry name" value="DISIN"/>
    <property type="match status" value="1"/>
</dbReference>
<evidence type="ECO:0000256" key="4">
    <source>
        <dbReference type="PROSITE-ProRule" id="PRU00276"/>
    </source>
</evidence>
<dbReference type="CDD" id="cd04271">
    <property type="entry name" value="ZnMc_ADAM_fungal"/>
    <property type="match status" value="1"/>
</dbReference>
<dbReference type="GO" id="GO:0004222">
    <property type="term" value="F:metalloendopeptidase activity"/>
    <property type="evidence" value="ECO:0007669"/>
    <property type="project" value="InterPro"/>
</dbReference>
<evidence type="ECO:0000256" key="3">
    <source>
        <dbReference type="ARBA" id="ARBA00074021"/>
    </source>
</evidence>
<dbReference type="InterPro" id="IPR036436">
    <property type="entry name" value="Disintegrin_dom_sf"/>
</dbReference>
<evidence type="ECO:0000256" key="1">
    <source>
        <dbReference type="ARBA" id="ARBA00023157"/>
    </source>
</evidence>
<dbReference type="Pfam" id="PF13688">
    <property type="entry name" value="Reprolysin_5"/>
    <property type="match status" value="1"/>
</dbReference>
<feature type="binding site" evidence="4">
    <location>
        <position position="471"/>
    </location>
    <ligand>
        <name>Zn(2+)</name>
        <dbReference type="ChEBI" id="CHEBI:29105"/>
        <note>catalytic</note>
    </ligand>
</feature>
<keyword evidence="6" id="KW-0812">Transmembrane</keyword>
<keyword evidence="4" id="KW-0862">Zinc</keyword>
<evidence type="ECO:0000256" key="5">
    <source>
        <dbReference type="SAM" id="MobiDB-lite"/>
    </source>
</evidence>
<evidence type="ECO:0000256" key="2">
    <source>
        <dbReference type="ARBA" id="ARBA00056552"/>
    </source>
</evidence>
<proteinExistence type="predicted"/>
<feature type="transmembrane region" description="Helical" evidence="6">
    <location>
        <begin position="754"/>
        <end position="774"/>
    </location>
</feature>